<protein>
    <submittedName>
        <fullName evidence="3">Putative autotransporter adhesin-like protein</fullName>
    </submittedName>
</protein>
<feature type="signal peptide" evidence="1">
    <location>
        <begin position="1"/>
        <end position="23"/>
    </location>
</feature>
<reference evidence="3 4" key="1">
    <citation type="submission" date="2018-10" db="EMBL/GenBank/DDBJ databases">
        <title>Genomic Encyclopedia of Archaeal and Bacterial Type Strains, Phase II (KMG-II): from individual species to whole genera.</title>
        <authorList>
            <person name="Goeker M."/>
        </authorList>
    </citation>
    <scope>NUCLEOTIDE SEQUENCE [LARGE SCALE GENOMIC DNA]</scope>
    <source>
        <strain evidence="3 4">DSM 25230</strain>
    </source>
</reference>
<accession>A0A495DTD7</accession>
<evidence type="ECO:0000313" key="3">
    <source>
        <dbReference type="EMBL" id="RKR07773.1"/>
    </source>
</evidence>
<dbReference type="OrthoDB" id="1466971at2"/>
<dbReference type="AlphaFoldDB" id="A0A495DTD7"/>
<feature type="chain" id="PRO_5019814115" evidence="1">
    <location>
        <begin position="24"/>
        <end position="252"/>
    </location>
</feature>
<dbReference type="RefSeq" id="WP_121068956.1">
    <property type="nucleotide sequence ID" value="NZ_RBIQ01000011.1"/>
</dbReference>
<evidence type="ECO:0000259" key="2">
    <source>
        <dbReference type="Pfam" id="PF10988"/>
    </source>
</evidence>
<feature type="domain" description="Putative auto-transporter adhesin head GIN" evidence="2">
    <location>
        <begin position="43"/>
        <end position="234"/>
    </location>
</feature>
<dbReference type="InterPro" id="IPR021255">
    <property type="entry name" value="DUF2807"/>
</dbReference>
<gene>
    <name evidence="3" type="ORF">CLV91_2955</name>
</gene>
<name>A0A495DTD7_9FLAO</name>
<dbReference type="Gene3D" id="2.160.20.120">
    <property type="match status" value="1"/>
</dbReference>
<organism evidence="3 4">
    <name type="scientific">Maribacter vaceletii</name>
    <dbReference type="NCBI Taxonomy" id="1206816"/>
    <lineage>
        <taxon>Bacteria</taxon>
        <taxon>Pseudomonadati</taxon>
        <taxon>Bacteroidota</taxon>
        <taxon>Flavobacteriia</taxon>
        <taxon>Flavobacteriales</taxon>
        <taxon>Flavobacteriaceae</taxon>
        <taxon>Maribacter</taxon>
    </lineage>
</organism>
<sequence length="252" mass="27822">MKKIKHIYFLVVLLNFACSSTNAPDCFQAAGDLSIEEITVPVFNKITVFENIELILKEGEQKVAIETGEFLREEVTAVVKDNRLILRDENNCNFVRDYGVTKIYVTAPNITEIRSSTSWPVRSDGVLSYGGLTLLSESYGEPEAETTDGEFNLMLNSNTISIVVNGNSYFKLSGTTNNLNVVIAAGDSRIETESLISNNVTFNHRGSNDLLISPQETLNGVLRGPGDVRSFKKPPIVSVETLYTGQLIFEVN</sequence>
<evidence type="ECO:0000313" key="4">
    <source>
        <dbReference type="Proteomes" id="UP000269412"/>
    </source>
</evidence>
<keyword evidence="4" id="KW-1185">Reference proteome</keyword>
<dbReference type="EMBL" id="RBIQ01000011">
    <property type="protein sequence ID" value="RKR07773.1"/>
    <property type="molecule type" value="Genomic_DNA"/>
</dbReference>
<dbReference type="Pfam" id="PF10988">
    <property type="entry name" value="DUF2807"/>
    <property type="match status" value="1"/>
</dbReference>
<dbReference type="Proteomes" id="UP000269412">
    <property type="component" value="Unassembled WGS sequence"/>
</dbReference>
<keyword evidence="1" id="KW-0732">Signal</keyword>
<comment type="caution">
    <text evidence="3">The sequence shown here is derived from an EMBL/GenBank/DDBJ whole genome shotgun (WGS) entry which is preliminary data.</text>
</comment>
<proteinExistence type="predicted"/>
<evidence type="ECO:0000256" key="1">
    <source>
        <dbReference type="SAM" id="SignalP"/>
    </source>
</evidence>